<comment type="similarity">
    <text evidence="2">Belongs to the SHO1 family.</text>
</comment>
<evidence type="ECO:0000256" key="6">
    <source>
        <dbReference type="ARBA" id="ARBA00022692"/>
    </source>
</evidence>
<feature type="transmembrane region" description="Helical" evidence="12">
    <location>
        <begin position="118"/>
        <end position="138"/>
    </location>
</feature>
<keyword evidence="9 12" id="KW-0472">Membrane</keyword>
<reference evidence="14" key="1">
    <citation type="submission" date="2022-07" db="EMBL/GenBank/DDBJ databases">
        <title>Draft genome sequence of Zalerion maritima ATCC 34329, a (micro)plastics degrading marine fungus.</title>
        <authorList>
            <person name="Paco A."/>
            <person name="Goncalves M.F.M."/>
            <person name="Rocha-Santos T.A.P."/>
            <person name="Alves A."/>
        </authorList>
    </citation>
    <scope>NUCLEOTIDE SEQUENCE</scope>
    <source>
        <strain evidence="14">ATCC 34329</strain>
    </source>
</reference>
<gene>
    <name evidence="14" type="ORF">MKZ38_007009</name>
</gene>
<dbReference type="InterPro" id="IPR001452">
    <property type="entry name" value="SH3_domain"/>
</dbReference>
<feature type="transmembrane region" description="Helical" evidence="12">
    <location>
        <begin position="86"/>
        <end position="106"/>
    </location>
</feature>
<feature type="transmembrane region" description="Helical" evidence="12">
    <location>
        <begin position="24"/>
        <end position="49"/>
    </location>
</feature>
<evidence type="ECO:0000256" key="12">
    <source>
        <dbReference type="SAM" id="Phobius"/>
    </source>
</evidence>
<dbReference type="Proteomes" id="UP001201980">
    <property type="component" value="Unassembled WGS sequence"/>
</dbReference>
<dbReference type="GO" id="GO:0005886">
    <property type="term" value="C:plasma membrane"/>
    <property type="evidence" value="ECO:0007669"/>
    <property type="project" value="UniProtKB-SubCell"/>
</dbReference>
<comment type="subunit">
    <text evidence="3">Forms homooligomers.</text>
</comment>
<feature type="domain" description="SH3" evidence="13">
    <location>
        <begin position="248"/>
        <end position="307"/>
    </location>
</feature>
<evidence type="ECO:0000256" key="2">
    <source>
        <dbReference type="ARBA" id="ARBA00009739"/>
    </source>
</evidence>
<evidence type="ECO:0000256" key="10">
    <source>
        <dbReference type="PROSITE-ProRule" id="PRU00192"/>
    </source>
</evidence>
<evidence type="ECO:0000313" key="14">
    <source>
        <dbReference type="EMBL" id="KAJ2894996.1"/>
    </source>
</evidence>
<evidence type="ECO:0000256" key="11">
    <source>
        <dbReference type="SAM" id="MobiDB-lite"/>
    </source>
</evidence>
<evidence type="ECO:0000256" key="4">
    <source>
        <dbReference type="ARBA" id="ARBA00022443"/>
    </source>
</evidence>
<dbReference type="EMBL" id="JAKWBI020000437">
    <property type="protein sequence ID" value="KAJ2894996.1"/>
    <property type="molecule type" value="Genomic_DNA"/>
</dbReference>
<organism evidence="14 15">
    <name type="scientific">Zalerion maritima</name>
    <dbReference type="NCBI Taxonomy" id="339359"/>
    <lineage>
        <taxon>Eukaryota</taxon>
        <taxon>Fungi</taxon>
        <taxon>Dikarya</taxon>
        <taxon>Ascomycota</taxon>
        <taxon>Pezizomycotina</taxon>
        <taxon>Sordariomycetes</taxon>
        <taxon>Lulworthiomycetidae</taxon>
        <taxon>Lulworthiales</taxon>
        <taxon>Lulworthiaceae</taxon>
        <taxon>Zalerion</taxon>
    </lineage>
</organism>
<dbReference type="Gene3D" id="2.30.30.40">
    <property type="entry name" value="SH3 Domains"/>
    <property type="match status" value="1"/>
</dbReference>
<keyword evidence="4 10" id="KW-0728">SH3 domain</keyword>
<evidence type="ECO:0000256" key="1">
    <source>
        <dbReference type="ARBA" id="ARBA00004651"/>
    </source>
</evidence>
<proteinExistence type="inferred from homology"/>
<evidence type="ECO:0000256" key="9">
    <source>
        <dbReference type="ARBA" id="ARBA00023136"/>
    </source>
</evidence>
<accession>A0AAD5WQ14</accession>
<dbReference type="CDD" id="cd11855">
    <property type="entry name" value="SH3_Sho1p"/>
    <property type="match status" value="1"/>
</dbReference>
<dbReference type="Pfam" id="PF00018">
    <property type="entry name" value="SH3_1"/>
    <property type="match status" value="1"/>
</dbReference>
<dbReference type="AlphaFoldDB" id="A0AAD5WQ14"/>
<dbReference type="GO" id="GO:0007232">
    <property type="term" value="P:osmosensory signaling pathway via Sho1 osmosensor"/>
    <property type="evidence" value="ECO:0007669"/>
    <property type="project" value="UniProtKB-ARBA"/>
</dbReference>
<keyword evidence="8" id="KW-0346">Stress response</keyword>
<dbReference type="InterPro" id="IPR035522">
    <property type="entry name" value="Sho1_SH3"/>
</dbReference>
<evidence type="ECO:0000256" key="3">
    <source>
        <dbReference type="ARBA" id="ARBA00011175"/>
    </source>
</evidence>
<comment type="subcellular location">
    <subcellularLocation>
        <location evidence="1">Cell membrane</location>
        <topology evidence="1">Multi-pass membrane protein</topology>
    </subcellularLocation>
</comment>
<keyword evidence="6 12" id="KW-0812">Transmembrane</keyword>
<dbReference type="SMART" id="SM00326">
    <property type="entry name" value="SH3"/>
    <property type="match status" value="1"/>
</dbReference>
<dbReference type="PROSITE" id="PS50002">
    <property type="entry name" value="SH3"/>
    <property type="match status" value="1"/>
</dbReference>
<evidence type="ECO:0000256" key="7">
    <source>
        <dbReference type="ARBA" id="ARBA00022989"/>
    </source>
</evidence>
<protein>
    <recommendedName>
        <fullName evidence="13">SH3 domain-containing protein</fullName>
    </recommendedName>
</protein>
<evidence type="ECO:0000256" key="5">
    <source>
        <dbReference type="ARBA" id="ARBA00022475"/>
    </source>
</evidence>
<keyword evidence="15" id="KW-1185">Reference proteome</keyword>
<sequence>MENSRMYGGGRKAFDMGNILGDPFALATISIAALGWIIAFIPSIIAQVGATADNKFPPYNWWAIVLALFLISGVAAVIGFDSISNYSVAITGYTAVALVLTTSAVNNLIYQSLPAREAAASGHLLLSMVFAIWILYFGSTPSATPHAYIDSFALQKDSHLNRQTVNFGGGRPETSTSVQPPQMYTTSAQLNGLENPSPIAGVSQQRNSFLNPGFGSQKPAAPAPVPSNGAPNGPNPGQPEGEIVPPTEYPYRAKAIYSYEANPDDANEISFSKHEILEVSDVSGRWWQARKDGGETGIAPSNYLILL</sequence>
<name>A0AAD5WQ14_9PEZI</name>
<evidence type="ECO:0000313" key="15">
    <source>
        <dbReference type="Proteomes" id="UP001201980"/>
    </source>
</evidence>
<dbReference type="PRINTS" id="PR00452">
    <property type="entry name" value="SH3DOMAIN"/>
</dbReference>
<keyword evidence="5" id="KW-1003">Cell membrane</keyword>
<dbReference type="InterPro" id="IPR036028">
    <property type="entry name" value="SH3-like_dom_sf"/>
</dbReference>
<dbReference type="SUPFAM" id="SSF50044">
    <property type="entry name" value="SH3-domain"/>
    <property type="match status" value="1"/>
</dbReference>
<feature type="region of interest" description="Disordered" evidence="11">
    <location>
        <begin position="188"/>
        <end position="246"/>
    </location>
</feature>
<keyword evidence="7 12" id="KW-1133">Transmembrane helix</keyword>
<dbReference type="FunFam" id="2.30.30.40:FF:000213">
    <property type="entry name" value="High osmolarity signaling protein SHO1"/>
    <property type="match status" value="1"/>
</dbReference>
<evidence type="ECO:0000259" key="13">
    <source>
        <dbReference type="PROSITE" id="PS50002"/>
    </source>
</evidence>
<comment type="caution">
    <text evidence="14">The sequence shown here is derived from an EMBL/GenBank/DDBJ whole genome shotgun (WGS) entry which is preliminary data.</text>
</comment>
<evidence type="ECO:0000256" key="8">
    <source>
        <dbReference type="ARBA" id="ARBA00023016"/>
    </source>
</evidence>
<feature type="transmembrane region" description="Helical" evidence="12">
    <location>
        <begin position="61"/>
        <end position="80"/>
    </location>
</feature>